<dbReference type="Proteomes" id="UP001146670">
    <property type="component" value="Unassembled WGS sequence"/>
</dbReference>
<dbReference type="InterPro" id="IPR016163">
    <property type="entry name" value="Ald_DH_C"/>
</dbReference>
<evidence type="ECO:0000256" key="3">
    <source>
        <dbReference type="ARBA" id="ARBA00024226"/>
    </source>
</evidence>
<protein>
    <recommendedName>
        <fullName evidence="3">aldehyde dehydrogenase (NAD(+))</fullName>
        <ecNumber evidence="3">1.2.1.3</ecNumber>
    </recommendedName>
</protein>
<evidence type="ECO:0000256" key="4">
    <source>
        <dbReference type="ARBA" id="ARBA00049194"/>
    </source>
</evidence>
<proteinExistence type="inferred from homology"/>
<dbReference type="Gene3D" id="3.40.605.10">
    <property type="entry name" value="Aldehyde Dehydrogenase, Chain A, domain 1"/>
    <property type="match status" value="1"/>
</dbReference>
<keyword evidence="9" id="KW-1185">Reference proteome</keyword>
<evidence type="ECO:0000259" key="7">
    <source>
        <dbReference type="Pfam" id="PF00171"/>
    </source>
</evidence>
<dbReference type="PANTHER" id="PTHR42804:SF1">
    <property type="entry name" value="ALDEHYDE DEHYDROGENASE-RELATED"/>
    <property type="match status" value="1"/>
</dbReference>
<dbReference type="CDD" id="cd07138">
    <property type="entry name" value="ALDH_CddD_SSP0762"/>
    <property type="match status" value="1"/>
</dbReference>
<dbReference type="SUPFAM" id="SSF53720">
    <property type="entry name" value="ALDH-like"/>
    <property type="match status" value="1"/>
</dbReference>
<dbReference type="Pfam" id="PF00171">
    <property type="entry name" value="Aldedh"/>
    <property type="match status" value="1"/>
</dbReference>
<dbReference type="InterPro" id="IPR015590">
    <property type="entry name" value="Aldehyde_DH_dom"/>
</dbReference>
<feature type="domain" description="Aldehyde dehydrogenase" evidence="7">
    <location>
        <begin position="12"/>
        <end position="465"/>
    </location>
</feature>
<dbReference type="InterPro" id="IPR016160">
    <property type="entry name" value="Ald_DH_CS_CYS"/>
</dbReference>
<dbReference type="PROSITE" id="PS00070">
    <property type="entry name" value="ALDEHYDE_DEHYDR_CYS"/>
    <property type="match status" value="1"/>
</dbReference>
<sequence>MKQYQLFIDGQWVDSHSGENQAVINPATEEEIAQIQMGNQEDVNDAVAAAKAAFPEWTALDPKERAQYVQKIADGIAARADELLDAVVTELGAPRSFAEYMQIKRTPEEMEASIAALDDVEFTEEIDNAKIVKEGVGVVAAINPWNFPLNQIQRKMTSALLAGNTIVVKPASETPITAMILADIVQEADLPAGVFNLITGSGSGLGAQLAGHPDVGLISFTGSTEVGKGLYDQAKGTVKKLVLELGGKSAMIYLDGGDLDLAVESSIDTILNNSGQVCTALTRLLVPADKLAEVEAKAIDYIKQVQVGDPNDPETRMGPLVSKKQEATVLEYIEKGKAEGAKVLIGGEKLDRKGYFVAPTVFTNVSNDMTIAQEEIFGPVLSIITYDSVEEAIELANDTTYGLSGAVVGPDDQAEEVALQLRTGNIIINGASQPHGAPFGGYKESGYGHERGKYGIEDYLDMKSIYH</sequence>
<evidence type="ECO:0000313" key="9">
    <source>
        <dbReference type="Proteomes" id="UP001146670"/>
    </source>
</evidence>
<feature type="active site" evidence="5">
    <location>
        <position position="244"/>
    </location>
</feature>
<dbReference type="AlphaFoldDB" id="A0A9X3FVX4"/>
<keyword evidence="2 6" id="KW-0560">Oxidoreductase</keyword>
<gene>
    <name evidence="8" type="ORF">OW157_02810</name>
</gene>
<evidence type="ECO:0000256" key="6">
    <source>
        <dbReference type="RuleBase" id="RU003345"/>
    </source>
</evidence>
<organism evidence="8 9">
    <name type="scientific">Aerococcus kribbianus</name>
    <dbReference type="NCBI Taxonomy" id="2999064"/>
    <lineage>
        <taxon>Bacteria</taxon>
        <taxon>Bacillati</taxon>
        <taxon>Bacillota</taxon>
        <taxon>Bacilli</taxon>
        <taxon>Lactobacillales</taxon>
        <taxon>Aerococcaceae</taxon>
        <taxon>Aerococcus</taxon>
    </lineage>
</organism>
<accession>A0A9X3FVX4</accession>
<dbReference type="GO" id="GO:0004029">
    <property type="term" value="F:aldehyde dehydrogenase (NAD+) activity"/>
    <property type="evidence" value="ECO:0007669"/>
    <property type="project" value="UniProtKB-EC"/>
</dbReference>
<dbReference type="PROSITE" id="PS00687">
    <property type="entry name" value="ALDEHYDE_DEHYDR_GLU"/>
    <property type="match status" value="1"/>
</dbReference>
<reference evidence="8" key="1">
    <citation type="submission" date="2022-12" db="EMBL/GenBank/DDBJ databases">
        <title>Description and comparative metabolic analysis of Aerococcus sp. nov., isolated from the feces of a pig.</title>
        <authorList>
            <person name="Chang Y.-H."/>
        </authorList>
    </citation>
    <scope>NUCLEOTIDE SEQUENCE</scope>
    <source>
        <strain evidence="8">YH-aer222</strain>
    </source>
</reference>
<evidence type="ECO:0000256" key="1">
    <source>
        <dbReference type="ARBA" id="ARBA00009986"/>
    </source>
</evidence>
<name>A0A9X3FVX4_9LACT</name>
<comment type="catalytic activity">
    <reaction evidence="4">
        <text>an aldehyde + NAD(+) + H2O = a carboxylate + NADH + 2 H(+)</text>
        <dbReference type="Rhea" id="RHEA:16185"/>
        <dbReference type="ChEBI" id="CHEBI:15377"/>
        <dbReference type="ChEBI" id="CHEBI:15378"/>
        <dbReference type="ChEBI" id="CHEBI:17478"/>
        <dbReference type="ChEBI" id="CHEBI:29067"/>
        <dbReference type="ChEBI" id="CHEBI:57540"/>
        <dbReference type="ChEBI" id="CHEBI:57945"/>
        <dbReference type="EC" id="1.2.1.3"/>
    </reaction>
</comment>
<dbReference type="InterPro" id="IPR029510">
    <property type="entry name" value="Ald_DH_CS_GLU"/>
</dbReference>
<dbReference type="EMBL" id="JAPRFR010000001">
    <property type="protein sequence ID" value="MCZ0725497.1"/>
    <property type="molecule type" value="Genomic_DNA"/>
</dbReference>
<dbReference type="RefSeq" id="WP_268751815.1">
    <property type="nucleotide sequence ID" value="NZ_JAPRFQ010000001.1"/>
</dbReference>
<evidence type="ECO:0000256" key="5">
    <source>
        <dbReference type="PROSITE-ProRule" id="PRU10007"/>
    </source>
</evidence>
<dbReference type="FunFam" id="3.40.309.10:FF:000012">
    <property type="entry name" value="Betaine aldehyde dehydrogenase"/>
    <property type="match status" value="1"/>
</dbReference>
<dbReference type="PANTHER" id="PTHR42804">
    <property type="entry name" value="ALDEHYDE DEHYDROGENASE"/>
    <property type="match status" value="1"/>
</dbReference>
<comment type="caution">
    <text evidence="8">The sequence shown here is derived from an EMBL/GenBank/DDBJ whole genome shotgun (WGS) entry which is preliminary data.</text>
</comment>
<dbReference type="InterPro" id="IPR016162">
    <property type="entry name" value="Ald_DH_N"/>
</dbReference>
<dbReference type="EC" id="1.2.1.3" evidence="3"/>
<evidence type="ECO:0000313" key="8">
    <source>
        <dbReference type="EMBL" id="MCZ0725497.1"/>
    </source>
</evidence>
<dbReference type="InterPro" id="IPR016161">
    <property type="entry name" value="Ald_DH/histidinol_DH"/>
</dbReference>
<dbReference type="Gene3D" id="3.40.309.10">
    <property type="entry name" value="Aldehyde Dehydrogenase, Chain A, domain 2"/>
    <property type="match status" value="1"/>
</dbReference>
<evidence type="ECO:0000256" key="2">
    <source>
        <dbReference type="ARBA" id="ARBA00023002"/>
    </source>
</evidence>
<dbReference type="FunFam" id="3.40.605.10:FF:000007">
    <property type="entry name" value="NAD/NADP-dependent betaine aldehyde dehydrogenase"/>
    <property type="match status" value="1"/>
</dbReference>
<comment type="similarity">
    <text evidence="1 6">Belongs to the aldehyde dehydrogenase family.</text>
</comment>